<feature type="region of interest" description="Disordered" evidence="8">
    <location>
        <begin position="207"/>
        <end position="227"/>
    </location>
</feature>
<feature type="domain" description="DyP dimeric alpha+beta barrel" evidence="9">
    <location>
        <begin position="15"/>
        <end position="152"/>
    </location>
</feature>
<keyword evidence="3" id="KW-0349">Heme</keyword>
<dbReference type="AlphaFoldDB" id="A0AA37WWY0"/>
<evidence type="ECO:0000313" key="10">
    <source>
        <dbReference type="EMBL" id="GLS74592.1"/>
    </source>
</evidence>
<dbReference type="Pfam" id="PF21105">
    <property type="entry name" value="DyP_N"/>
    <property type="match status" value="1"/>
</dbReference>
<keyword evidence="5" id="KW-0560">Oxidoreductase</keyword>
<dbReference type="PROSITE" id="PS51404">
    <property type="entry name" value="DYP_PEROXIDASE"/>
    <property type="match status" value="1"/>
</dbReference>
<keyword evidence="2 10" id="KW-0575">Peroxidase</keyword>
<dbReference type="InterPro" id="IPR049509">
    <property type="entry name" value="DyP_N"/>
</dbReference>
<evidence type="ECO:0000256" key="1">
    <source>
        <dbReference type="ARBA" id="ARBA00001970"/>
    </source>
</evidence>
<dbReference type="InterPro" id="IPR011008">
    <property type="entry name" value="Dimeric_a/b-barrel"/>
</dbReference>
<evidence type="ECO:0000256" key="7">
    <source>
        <dbReference type="ARBA" id="ARBA00025737"/>
    </source>
</evidence>
<evidence type="ECO:0000256" key="4">
    <source>
        <dbReference type="ARBA" id="ARBA00022723"/>
    </source>
</evidence>
<comment type="similarity">
    <text evidence="7">Belongs to the DyP-type peroxidase family.</text>
</comment>
<organism evidence="10 11">
    <name type="scientific">Methylobacterium tardum</name>
    <dbReference type="NCBI Taxonomy" id="374432"/>
    <lineage>
        <taxon>Bacteria</taxon>
        <taxon>Pseudomonadati</taxon>
        <taxon>Pseudomonadota</taxon>
        <taxon>Alphaproteobacteria</taxon>
        <taxon>Hyphomicrobiales</taxon>
        <taxon>Methylobacteriaceae</taxon>
        <taxon>Methylobacterium</taxon>
    </lineage>
</organism>
<evidence type="ECO:0000259" key="9">
    <source>
        <dbReference type="Pfam" id="PF21105"/>
    </source>
</evidence>
<dbReference type="SUPFAM" id="SSF54909">
    <property type="entry name" value="Dimeric alpha+beta barrel"/>
    <property type="match status" value="1"/>
</dbReference>
<accession>A0AA37WWY0</accession>
<comment type="cofactor">
    <cofactor evidence="1">
        <name>heme b</name>
        <dbReference type="ChEBI" id="CHEBI:60344"/>
    </cofactor>
</comment>
<evidence type="ECO:0000256" key="5">
    <source>
        <dbReference type="ARBA" id="ARBA00023002"/>
    </source>
</evidence>
<keyword evidence="11" id="KW-1185">Reference proteome</keyword>
<dbReference type="Proteomes" id="UP001157440">
    <property type="component" value="Unassembled WGS sequence"/>
</dbReference>
<dbReference type="GO" id="GO:0046872">
    <property type="term" value="F:metal ion binding"/>
    <property type="evidence" value="ECO:0007669"/>
    <property type="project" value="UniProtKB-KW"/>
</dbReference>
<keyword evidence="4" id="KW-0479">Metal-binding</keyword>
<proteinExistence type="inferred from homology"/>
<dbReference type="PANTHER" id="PTHR30521">
    <property type="entry name" value="DEFERROCHELATASE/PEROXIDASE"/>
    <property type="match status" value="1"/>
</dbReference>
<evidence type="ECO:0000313" key="11">
    <source>
        <dbReference type="Proteomes" id="UP001157440"/>
    </source>
</evidence>
<dbReference type="PANTHER" id="PTHR30521:SF4">
    <property type="entry name" value="DEFERROCHELATASE"/>
    <property type="match status" value="1"/>
</dbReference>
<gene>
    <name evidence="10" type="ORF">GCM10007890_66100</name>
</gene>
<dbReference type="NCBIfam" id="TIGR01413">
    <property type="entry name" value="Dyp_perox_fam"/>
    <property type="match status" value="1"/>
</dbReference>
<dbReference type="GO" id="GO:0005829">
    <property type="term" value="C:cytosol"/>
    <property type="evidence" value="ECO:0007669"/>
    <property type="project" value="TreeGrafter"/>
</dbReference>
<evidence type="ECO:0000256" key="6">
    <source>
        <dbReference type="ARBA" id="ARBA00023004"/>
    </source>
</evidence>
<name>A0AA37WWY0_9HYPH</name>
<keyword evidence="6" id="KW-0408">Iron</keyword>
<evidence type="ECO:0000256" key="3">
    <source>
        <dbReference type="ARBA" id="ARBA00022617"/>
    </source>
</evidence>
<sequence length="506" mass="54953">MSHDASLEPLFPIADIQGDILVGLPKRHEHLMFFEVIDVAAFKEFLERLDITSMQDCLRFRDEIAAQKQVGNALIPTPGLNIAFTAAGLVRIGVSQVSGATGIDAFKGGMASRQAVLNDPPASSWRSLRPSKRLHGVFIVTGATHAEVANVMSLRLAPPGANGWRLIDEEVGQVRPEPVLGHEHFGYADGVSQPGIRGRIAETVALNPGLKDSNGQDSEPDQAAPGQDVLWPGEFVFGYPAQNPGAASFPEKGPERTPPIPFMLNGSFLVIRRLAQLVPEFNASVKKASQSLPASSDQADPDLLGAQLVGRWKSGAALIQAPTRDNRALGDNTPDANKFEFGGDREGLICPWAAHIRKTYPRDDVRHDTSPPQADVDRAEAFTQTHRMLRRGIAFGPELTEEEALSGTSNGGDHTRGLLFKCYVTSIENQFEFVQQQWSNAADFSQEESGIDPIIGQSPSTVRPFRGAAPISRNVARKPDLNLRSFVRMEGGEYFFAPSIPALRSL</sequence>
<dbReference type="GO" id="GO:0004601">
    <property type="term" value="F:peroxidase activity"/>
    <property type="evidence" value="ECO:0007669"/>
    <property type="project" value="UniProtKB-KW"/>
</dbReference>
<reference evidence="11" key="1">
    <citation type="journal article" date="2019" name="Int. J. Syst. Evol. Microbiol.">
        <title>The Global Catalogue of Microorganisms (GCM) 10K type strain sequencing project: providing services to taxonomists for standard genome sequencing and annotation.</title>
        <authorList>
            <consortium name="The Broad Institute Genomics Platform"/>
            <consortium name="The Broad Institute Genome Sequencing Center for Infectious Disease"/>
            <person name="Wu L."/>
            <person name="Ma J."/>
        </authorList>
    </citation>
    <scope>NUCLEOTIDE SEQUENCE [LARGE SCALE GENOMIC DNA]</scope>
    <source>
        <strain evidence="11">NBRC 103632</strain>
    </source>
</reference>
<protein>
    <submittedName>
        <fullName evidence="10">Peroxidase</fullName>
    </submittedName>
</protein>
<evidence type="ECO:0000256" key="8">
    <source>
        <dbReference type="SAM" id="MobiDB-lite"/>
    </source>
</evidence>
<comment type="caution">
    <text evidence="10">The sequence shown here is derived from an EMBL/GenBank/DDBJ whole genome shotgun (WGS) entry which is preliminary data.</text>
</comment>
<dbReference type="GO" id="GO:0020037">
    <property type="term" value="F:heme binding"/>
    <property type="evidence" value="ECO:0007669"/>
    <property type="project" value="InterPro"/>
</dbReference>
<dbReference type="InterPro" id="IPR006314">
    <property type="entry name" value="Dyp_peroxidase"/>
</dbReference>
<dbReference type="EMBL" id="BSPL01000038">
    <property type="protein sequence ID" value="GLS74592.1"/>
    <property type="molecule type" value="Genomic_DNA"/>
</dbReference>
<evidence type="ECO:0000256" key="2">
    <source>
        <dbReference type="ARBA" id="ARBA00022559"/>
    </source>
</evidence>